<organism evidence="1">
    <name type="scientific">Anguilla anguilla</name>
    <name type="common">European freshwater eel</name>
    <name type="synonym">Muraena anguilla</name>
    <dbReference type="NCBI Taxonomy" id="7936"/>
    <lineage>
        <taxon>Eukaryota</taxon>
        <taxon>Metazoa</taxon>
        <taxon>Chordata</taxon>
        <taxon>Craniata</taxon>
        <taxon>Vertebrata</taxon>
        <taxon>Euteleostomi</taxon>
        <taxon>Actinopterygii</taxon>
        <taxon>Neopterygii</taxon>
        <taxon>Teleostei</taxon>
        <taxon>Anguilliformes</taxon>
        <taxon>Anguillidae</taxon>
        <taxon>Anguilla</taxon>
    </lineage>
</organism>
<proteinExistence type="predicted"/>
<dbReference type="AlphaFoldDB" id="A0A0E9QR52"/>
<dbReference type="EMBL" id="GBXM01089283">
    <property type="protein sequence ID" value="JAH19294.1"/>
    <property type="molecule type" value="Transcribed_RNA"/>
</dbReference>
<sequence>MNEDLHIVYQIIEEPNQCADINMSNVLFFSWMGYSQSY</sequence>
<reference evidence="1" key="1">
    <citation type="submission" date="2014-11" db="EMBL/GenBank/DDBJ databases">
        <authorList>
            <person name="Amaro Gonzalez C."/>
        </authorList>
    </citation>
    <scope>NUCLEOTIDE SEQUENCE</scope>
</reference>
<accession>A0A0E9QR52</accession>
<protein>
    <submittedName>
        <fullName evidence="1">Uncharacterized protein</fullName>
    </submittedName>
</protein>
<evidence type="ECO:0000313" key="1">
    <source>
        <dbReference type="EMBL" id="JAH19294.1"/>
    </source>
</evidence>
<reference evidence="1" key="2">
    <citation type="journal article" date="2015" name="Fish Shellfish Immunol.">
        <title>Early steps in the European eel (Anguilla anguilla)-Vibrio vulnificus interaction in the gills: Role of the RtxA13 toxin.</title>
        <authorList>
            <person name="Callol A."/>
            <person name="Pajuelo D."/>
            <person name="Ebbesson L."/>
            <person name="Teles M."/>
            <person name="MacKenzie S."/>
            <person name="Amaro C."/>
        </authorList>
    </citation>
    <scope>NUCLEOTIDE SEQUENCE</scope>
</reference>
<name>A0A0E9QR52_ANGAN</name>